<dbReference type="EMBL" id="CAJQZP010000295">
    <property type="protein sequence ID" value="CAG4954990.1"/>
    <property type="molecule type" value="Genomic_DNA"/>
</dbReference>
<reference evidence="1" key="1">
    <citation type="submission" date="2021-04" db="EMBL/GenBank/DDBJ databases">
        <authorList>
            <person name="Tunstrom K."/>
        </authorList>
    </citation>
    <scope>NUCLEOTIDE SEQUENCE</scope>
</reference>
<sequence>MLNMLQELNCRECVEENVHVWMTVDDADPGHQILEIVDLKAVSGKADATSTSSIRGSENEVGNIPTASEAFTCLDTVCDGLKLKIKATSIRYLS</sequence>
<organism evidence="1 2">
    <name type="scientific">Parnassius apollo</name>
    <name type="common">Apollo butterfly</name>
    <name type="synonym">Papilio apollo</name>
    <dbReference type="NCBI Taxonomy" id="110799"/>
    <lineage>
        <taxon>Eukaryota</taxon>
        <taxon>Metazoa</taxon>
        <taxon>Ecdysozoa</taxon>
        <taxon>Arthropoda</taxon>
        <taxon>Hexapoda</taxon>
        <taxon>Insecta</taxon>
        <taxon>Pterygota</taxon>
        <taxon>Neoptera</taxon>
        <taxon>Endopterygota</taxon>
        <taxon>Lepidoptera</taxon>
        <taxon>Glossata</taxon>
        <taxon>Ditrysia</taxon>
        <taxon>Papilionoidea</taxon>
        <taxon>Papilionidae</taxon>
        <taxon>Parnassiinae</taxon>
        <taxon>Parnassini</taxon>
        <taxon>Parnassius</taxon>
        <taxon>Parnassius</taxon>
    </lineage>
</organism>
<gene>
    <name evidence="1" type="ORF">PAPOLLO_LOCUS5204</name>
</gene>
<dbReference type="Proteomes" id="UP000691718">
    <property type="component" value="Unassembled WGS sequence"/>
</dbReference>
<protein>
    <submittedName>
        <fullName evidence="1">(apollo) hypothetical protein</fullName>
    </submittedName>
</protein>
<evidence type="ECO:0000313" key="2">
    <source>
        <dbReference type="Proteomes" id="UP000691718"/>
    </source>
</evidence>
<accession>A0A8S3WD35</accession>
<proteinExistence type="predicted"/>
<comment type="caution">
    <text evidence="1">The sequence shown here is derived from an EMBL/GenBank/DDBJ whole genome shotgun (WGS) entry which is preliminary data.</text>
</comment>
<keyword evidence="2" id="KW-1185">Reference proteome</keyword>
<evidence type="ECO:0000313" key="1">
    <source>
        <dbReference type="EMBL" id="CAG4954990.1"/>
    </source>
</evidence>
<dbReference type="AlphaFoldDB" id="A0A8S3WD35"/>
<name>A0A8S3WD35_PARAO</name>
<dbReference type="OrthoDB" id="125347at2759"/>